<dbReference type="RefSeq" id="WP_122636216.1">
    <property type="nucleotide sequence ID" value="NZ_QWIU01000002.1"/>
</dbReference>
<dbReference type="AlphaFoldDB" id="A0A3M7TEV3"/>
<organism evidence="3 4">
    <name type="scientific">Chryseobacterium nematophagum</name>
    <dbReference type="NCBI Taxonomy" id="2305228"/>
    <lineage>
        <taxon>Bacteria</taxon>
        <taxon>Pseudomonadati</taxon>
        <taxon>Bacteroidota</taxon>
        <taxon>Flavobacteriia</taxon>
        <taxon>Flavobacteriales</taxon>
        <taxon>Weeksellaceae</taxon>
        <taxon>Chryseobacterium group</taxon>
        <taxon>Chryseobacterium</taxon>
    </lineage>
</organism>
<dbReference type="InterPro" id="IPR032871">
    <property type="entry name" value="AHH_dom_containing"/>
</dbReference>
<dbReference type="OrthoDB" id="3078827at2"/>
<evidence type="ECO:0008006" key="5">
    <source>
        <dbReference type="Google" id="ProtNLM"/>
    </source>
</evidence>
<proteinExistence type="predicted"/>
<sequence>MKNNSIFKLLFLVISIFFFNSCRNNDLLTENETYNTSNEFQLTSKTIRLDQSQHKVALSVVLEKIQSSPNTFSKTTGGDVYIDTDNITYIENGPNYHTYTFNLIQNNSSDNSSLENIVLTPLPDGTYKELLVSYKLTKQEKLTLQTGGYVNIKDKVTTTELSKGTFTPHSKGAGITTCGFVETYTIRGCSDIHNGVSTHNENNTSEWENCKADRKPGVHMTMTYRCDFINDTNNPGTGGGDGSSSGNEGGTYVPGGGSTTPCNGNGIATGPFDPTENVGDGNCTGIPTIPTVTLSTFFLYVKSLPSDLKNIINNPSNSAFYDELKNYYDANSSEDSKKFITAVLKVNLPNTITATQFRKWFLDGYSQTFLHNVTLLSPDKIQEYIEINKEIETSPYEEEFIKETNEAFVAFTSYADIDSMTDAQMEYVINNNCCAGMFIQNFIHEKTKLVVANYQFNRKFYPEWSKRKCLWEASRETLQLLLDLGGLVPAIGEVCDLTNAAIYYSIGDNLNGSLSLASSVPVVGWLSSSTKMGVKVVNKTASDIGSRQVLKWIVGNDGFIKFGYSNQLRKVLKLTDATKQAHHIIPWASKIQAHPVVQKAAKSMNAFHLNEALNGIPVASWRNKHNHFDYNDLIFTKLEALPSNLTEEQAYMELMVILKKAKQAIINNPNTHLNDLVF</sequence>
<evidence type="ECO:0000256" key="2">
    <source>
        <dbReference type="SAM" id="SignalP"/>
    </source>
</evidence>
<keyword evidence="2" id="KW-0732">Signal</keyword>
<evidence type="ECO:0000313" key="3">
    <source>
        <dbReference type="EMBL" id="RNA62123.1"/>
    </source>
</evidence>
<evidence type="ECO:0000256" key="1">
    <source>
        <dbReference type="SAM" id="MobiDB-lite"/>
    </source>
</evidence>
<dbReference type="Pfam" id="PF14412">
    <property type="entry name" value="AHH"/>
    <property type="match status" value="1"/>
</dbReference>
<gene>
    <name evidence="3" type="ORF">D1631_09365</name>
</gene>
<protein>
    <recommendedName>
        <fullName evidence="5">HNH endonuclease</fullName>
    </recommendedName>
</protein>
<comment type="caution">
    <text evidence="3">The sequence shown here is derived from an EMBL/GenBank/DDBJ whole genome shotgun (WGS) entry which is preliminary data.</text>
</comment>
<name>A0A3M7TEV3_9FLAO</name>
<accession>A0A3M7TEV3</accession>
<dbReference type="Proteomes" id="UP000278775">
    <property type="component" value="Unassembled WGS sequence"/>
</dbReference>
<dbReference type="EMBL" id="QWIU01000002">
    <property type="protein sequence ID" value="RNA62123.1"/>
    <property type="molecule type" value="Genomic_DNA"/>
</dbReference>
<feature type="compositionally biased region" description="Gly residues" evidence="1">
    <location>
        <begin position="236"/>
        <end position="258"/>
    </location>
</feature>
<feature type="chain" id="PRO_5018036010" description="HNH endonuclease" evidence="2">
    <location>
        <begin position="25"/>
        <end position="678"/>
    </location>
</feature>
<dbReference type="CDD" id="cd20745">
    <property type="entry name" value="FIX_RhsA_AHH_HNH-like"/>
    <property type="match status" value="1"/>
</dbReference>
<feature type="region of interest" description="Disordered" evidence="1">
    <location>
        <begin position="235"/>
        <end position="258"/>
    </location>
</feature>
<reference evidence="3 4" key="1">
    <citation type="submission" date="2018-08" db="EMBL/GenBank/DDBJ databases">
        <title>Chryseobacterium nematophagum: a novel matrix digesting pathogen of nematodes.</title>
        <authorList>
            <person name="Page A."/>
            <person name="Roberts M."/>
            <person name="Felix M.-A."/>
            <person name="Weir W."/>
        </authorList>
    </citation>
    <scope>NUCLEOTIDE SEQUENCE [LARGE SCALE GENOMIC DNA]</scope>
    <source>
        <strain evidence="3 4">JUb129</strain>
    </source>
</reference>
<feature type="signal peptide" evidence="2">
    <location>
        <begin position="1"/>
        <end position="24"/>
    </location>
</feature>
<evidence type="ECO:0000313" key="4">
    <source>
        <dbReference type="Proteomes" id="UP000278775"/>
    </source>
</evidence>